<reference evidence="1" key="1">
    <citation type="journal article" date="2010" name="ISME J.">
        <title>Metagenome of the Mediterranean deep chlorophyll maximum studied by direct and fosmid library 454 pyrosequencing.</title>
        <authorList>
            <person name="Ghai R."/>
            <person name="Martin-Cuadrado A.B."/>
            <person name="Molto A.G."/>
            <person name="Heredia I.G."/>
            <person name="Cabrera R."/>
            <person name="Martin J."/>
            <person name="Verdu M."/>
            <person name="Deschamps P."/>
            <person name="Moreira D."/>
            <person name="Lopez-Garcia P."/>
            <person name="Mira A."/>
            <person name="Rodriguez-Valera F."/>
        </authorList>
    </citation>
    <scope>NUCLEOTIDE SEQUENCE</scope>
</reference>
<dbReference type="AlphaFoldDB" id="D6PJF6"/>
<evidence type="ECO:0000313" key="1">
    <source>
        <dbReference type="EMBL" id="ADD95857.1"/>
    </source>
</evidence>
<name>D6PJF6_9ZZZZ</name>
<dbReference type="EMBL" id="GU943106">
    <property type="protein sequence ID" value="ADD95857.1"/>
    <property type="molecule type" value="Genomic_DNA"/>
</dbReference>
<proteinExistence type="predicted"/>
<protein>
    <submittedName>
        <fullName evidence="1">Uncharacterized protein</fullName>
    </submittedName>
</protein>
<sequence length="553" mass="60180">MDHSTEQLGGFVVSLVREVLLPHAVSGEALAVEGLSTMYDDLVDMIAGTAQWLPTLTQPTRELLLHVVRDASNSVPALAEAVNRLCVRGIGGGLLALRYEERRLKLNVADAENDADFLGALHAEERELQTAVRLGSVADGESYEASKKALQAKGGEHYLHSAAKGKLLLTKYASWLAGVLRKGKNTLEEALPGSEPVRVQAELMLSTKPLSLTLFVMQQLFCSGGPGMILKLLALPTDVSSWVPVAQPQRRQFQTSKKRSVVNPFSLLIELKEKSATKEYTRIHNLVNEVKELRSTDAKRVDKIIEAVESLGTRDGVRSQDNAVVTSLVAASYVLKSAKAKMGIAQRAAYTRSEEHRRQTMYGKDAPSAAKTEEYLQSSCEHAMIQLVSKRFESQKLREIMRYVLGGCDENALLPSSDRAAEARENEVAALFNDGKISEALAASEPILTQGERRKGMKAHRGGVPRGVEVRRGPGEGFVAGLNLGVYLAMRVASHAATSFWAALLYAPGVLSTIYVPTMAGDEFAMILAASDFVGWYKCPNVSCLLSTFEPLV</sequence>
<organism evidence="1">
    <name type="scientific">uncultured organism MedDCM-OCT-S12-C54</name>
    <dbReference type="NCBI Taxonomy" id="743665"/>
    <lineage>
        <taxon>unclassified sequences</taxon>
        <taxon>environmental samples</taxon>
    </lineage>
</organism>
<accession>D6PJF6</accession>